<dbReference type="PANTHER" id="PTHR18964:SF169">
    <property type="entry name" value="N-ACETYLMANNOSAMINE KINASE"/>
    <property type="match status" value="1"/>
</dbReference>
<dbReference type="Pfam" id="PF00480">
    <property type="entry name" value="ROK"/>
    <property type="match status" value="1"/>
</dbReference>
<dbReference type="SUPFAM" id="SSF53067">
    <property type="entry name" value="Actin-like ATPase domain"/>
    <property type="match status" value="1"/>
</dbReference>
<dbReference type="Gene3D" id="3.30.420.40">
    <property type="match status" value="2"/>
</dbReference>
<accession>A0A3M2LE35</accession>
<dbReference type="InterPro" id="IPR000600">
    <property type="entry name" value="ROK"/>
</dbReference>
<comment type="similarity">
    <text evidence="1">Belongs to the ROK (NagC/XylR) family.</text>
</comment>
<proteinExistence type="inferred from homology"/>
<keyword evidence="4" id="KW-1185">Reference proteome</keyword>
<organism evidence="3 4">
    <name type="scientific">Nocardia stercoris</name>
    <dbReference type="NCBI Taxonomy" id="2483361"/>
    <lineage>
        <taxon>Bacteria</taxon>
        <taxon>Bacillati</taxon>
        <taxon>Actinomycetota</taxon>
        <taxon>Actinomycetes</taxon>
        <taxon>Mycobacteriales</taxon>
        <taxon>Nocardiaceae</taxon>
        <taxon>Nocardia</taxon>
    </lineage>
</organism>
<dbReference type="PANTHER" id="PTHR18964">
    <property type="entry name" value="ROK (REPRESSOR, ORF, KINASE) FAMILY"/>
    <property type="match status" value="1"/>
</dbReference>
<dbReference type="EMBL" id="RFFH01000004">
    <property type="protein sequence ID" value="RMI32958.1"/>
    <property type="molecule type" value="Genomic_DNA"/>
</dbReference>
<name>A0A3M2LE35_9NOCA</name>
<dbReference type="RefSeq" id="WP_122188344.1">
    <property type="nucleotide sequence ID" value="NZ_RFFH01000004.1"/>
</dbReference>
<protein>
    <submittedName>
        <fullName evidence="3">ROK family protein</fullName>
    </submittedName>
</protein>
<sequence length="297" mass="29745">MTALALEISPSGFAAGRPDEDNDDDSDIRRVPILARDPWDDCRKLLLEVAGGRDVTTVGIGCAGPIDMGAGVVAPPDIARWRTGFEIVSATKGLFPRATVLLALDGVCAALAERAFGATAEVMDSLVLTLGDRIAGGATAGGFAMVGRTGNAGNIGHLLVPGFDEPCDCGGRGCLEAVAGGRSVVRWARQQGWGGQSVIELAAAAAAGDEPAVAAARRAGTALGLAISSAAALLDVDLVVLGGPLSEAGPALWRPLGDAVAAHARLGSLTGLRVVPSPLGQMSVLAGAGLLAMRATG</sequence>
<evidence type="ECO:0000256" key="2">
    <source>
        <dbReference type="SAM" id="MobiDB-lite"/>
    </source>
</evidence>
<evidence type="ECO:0000313" key="4">
    <source>
        <dbReference type="Proteomes" id="UP000279275"/>
    </source>
</evidence>
<dbReference type="Proteomes" id="UP000279275">
    <property type="component" value="Unassembled WGS sequence"/>
</dbReference>
<dbReference type="OrthoDB" id="8772678at2"/>
<gene>
    <name evidence="3" type="ORF">EBN03_13725</name>
</gene>
<evidence type="ECO:0000256" key="1">
    <source>
        <dbReference type="ARBA" id="ARBA00006479"/>
    </source>
</evidence>
<feature type="region of interest" description="Disordered" evidence="2">
    <location>
        <begin position="1"/>
        <end position="27"/>
    </location>
</feature>
<dbReference type="InterPro" id="IPR043129">
    <property type="entry name" value="ATPase_NBD"/>
</dbReference>
<comment type="caution">
    <text evidence="3">The sequence shown here is derived from an EMBL/GenBank/DDBJ whole genome shotgun (WGS) entry which is preliminary data.</text>
</comment>
<reference evidence="3 4" key="1">
    <citation type="submission" date="2018-10" db="EMBL/GenBank/DDBJ databases">
        <title>Isolation from cow dung.</title>
        <authorList>
            <person name="Ling L."/>
        </authorList>
    </citation>
    <scope>NUCLEOTIDE SEQUENCE [LARGE SCALE GENOMIC DNA]</scope>
    <source>
        <strain evidence="3 4">NEAU-LL90</strain>
    </source>
</reference>
<evidence type="ECO:0000313" key="3">
    <source>
        <dbReference type="EMBL" id="RMI32958.1"/>
    </source>
</evidence>
<dbReference type="AlphaFoldDB" id="A0A3M2LE35"/>